<dbReference type="CDD" id="cd00761">
    <property type="entry name" value="Glyco_tranf_GTA_type"/>
    <property type="match status" value="1"/>
</dbReference>
<dbReference type="InterPro" id="IPR050834">
    <property type="entry name" value="Glycosyltransf_2"/>
</dbReference>
<gene>
    <name evidence="2" type="ORF">SAMN05444003_2296</name>
</gene>
<evidence type="ECO:0000259" key="1">
    <source>
        <dbReference type="Pfam" id="PF00535"/>
    </source>
</evidence>
<evidence type="ECO:0000313" key="2">
    <source>
        <dbReference type="EMBL" id="SHH17014.1"/>
    </source>
</evidence>
<dbReference type="InterPro" id="IPR029044">
    <property type="entry name" value="Nucleotide-diphossugar_trans"/>
</dbReference>
<reference evidence="2 3" key="1">
    <citation type="submission" date="2016-11" db="EMBL/GenBank/DDBJ databases">
        <authorList>
            <person name="Jaros S."/>
            <person name="Januszkiewicz K."/>
            <person name="Wedrychowicz H."/>
        </authorList>
    </citation>
    <scope>NUCLEOTIDE SEQUENCE [LARGE SCALE GENOMIC DNA]</scope>
    <source>
        <strain evidence="2 3">DSM 28715</strain>
    </source>
</reference>
<dbReference type="Pfam" id="PF00535">
    <property type="entry name" value="Glycos_transf_2"/>
    <property type="match status" value="1"/>
</dbReference>
<dbReference type="RefSeq" id="WP_072901189.1">
    <property type="nucleotide sequence ID" value="NZ_FQXB01000003.1"/>
</dbReference>
<organism evidence="2 3">
    <name type="scientific">Cognatiyoonia sediminum</name>
    <dbReference type="NCBI Taxonomy" id="1508389"/>
    <lineage>
        <taxon>Bacteria</taxon>
        <taxon>Pseudomonadati</taxon>
        <taxon>Pseudomonadota</taxon>
        <taxon>Alphaproteobacteria</taxon>
        <taxon>Rhodobacterales</taxon>
        <taxon>Paracoccaceae</taxon>
        <taxon>Cognatiyoonia</taxon>
    </lineage>
</organism>
<dbReference type="OrthoDB" id="5291101at2"/>
<dbReference type="InterPro" id="IPR001173">
    <property type="entry name" value="Glyco_trans_2-like"/>
</dbReference>
<dbReference type="PANTHER" id="PTHR43685">
    <property type="entry name" value="GLYCOSYLTRANSFERASE"/>
    <property type="match status" value="1"/>
</dbReference>
<feature type="domain" description="Glycosyltransferase 2-like" evidence="1">
    <location>
        <begin position="8"/>
        <end position="126"/>
    </location>
</feature>
<dbReference type="EMBL" id="FQXB01000003">
    <property type="protein sequence ID" value="SHH17014.1"/>
    <property type="molecule type" value="Genomic_DNA"/>
</dbReference>
<name>A0A1M5QSB1_9RHOB</name>
<proteinExistence type="predicted"/>
<dbReference type="STRING" id="1508389.SAMN05444003_2296"/>
<dbReference type="AlphaFoldDB" id="A0A1M5QSB1"/>
<dbReference type="GO" id="GO:0016740">
    <property type="term" value="F:transferase activity"/>
    <property type="evidence" value="ECO:0007669"/>
    <property type="project" value="UniProtKB-KW"/>
</dbReference>
<sequence length="324" mass="36725">MSESYDLSVVIPVYNAADTLRTLTEDFLSISHFSIQVILVDDGSSDGSVDLANQFSDDHENVESIVQGTNQGAGKARNVGFEKAVGRYTIFFDADDIVHTDVICDAINGLDEGGADVAMMPYFYRRSLSSSHDAMNLNDSKVWSDIMGRAKRKTVKLDDAASLLGFSNYPWNKVIRTKTFREVGLRYGSTPVNNDILGHWYSLLFADDILLIDSEVCTHIVEASGSNLTNQASQVRLTLFDALDETYDVLDARPELRSRYAHHYWSFVHRTSRWAYGRLEPQVKPAFNERYKKHLNRIDLRDYSRIRRRRSPSLADSILSSLLY</sequence>
<dbReference type="SUPFAM" id="SSF53448">
    <property type="entry name" value="Nucleotide-diphospho-sugar transferases"/>
    <property type="match status" value="1"/>
</dbReference>
<dbReference type="Proteomes" id="UP000184074">
    <property type="component" value="Unassembled WGS sequence"/>
</dbReference>
<dbReference type="PANTHER" id="PTHR43685:SF2">
    <property type="entry name" value="GLYCOSYLTRANSFERASE 2-LIKE DOMAIN-CONTAINING PROTEIN"/>
    <property type="match status" value="1"/>
</dbReference>
<keyword evidence="3" id="KW-1185">Reference proteome</keyword>
<protein>
    <submittedName>
        <fullName evidence="2">Glycosyl transferase family 2</fullName>
    </submittedName>
</protein>
<evidence type="ECO:0000313" key="3">
    <source>
        <dbReference type="Proteomes" id="UP000184074"/>
    </source>
</evidence>
<dbReference type="Gene3D" id="3.90.550.10">
    <property type="entry name" value="Spore Coat Polysaccharide Biosynthesis Protein SpsA, Chain A"/>
    <property type="match status" value="1"/>
</dbReference>
<accession>A0A1M5QSB1</accession>
<keyword evidence="2" id="KW-0808">Transferase</keyword>